<comment type="caution">
    <text evidence="2">The sequence shown here is derived from an EMBL/GenBank/DDBJ whole genome shotgun (WGS) entry which is preliminary data.</text>
</comment>
<feature type="region of interest" description="Disordered" evidence="1">
    <location>
        <begin position="37"/>
        <end position="63"/>
    </location>
</feature>
<reference evidence="2" key="1">
    <citation type="submission" date="2023-03" db="EMBL/GenBank/DDBJ databases">
        <title>Near-Complete genome sequence of Lipomyces tetrasporous NRRL Y-64009, an oleaginous yeast capable of growing on lignocellulosic hydrolysates.</title>
        <authorList>
            <consortium name="Lawrence Berkeley National Laboratory"/>
            <person name="Jagtap S.S."/>
            <person name="Liu J.-J."/>
            <person name="Walukiewicz H.E."/>
            <person name="Pangilinan J."/>
            <person name="Lipzen A."/>
            <person name="Ahrendt S."/>
            <person name="Koriabine M."/>
            <person name="Cobaugh K."/>
            <person name="Salamov A."/>
            <person name="Yoshinaga Y."/>
            <person name="Ng V."/>
            <person name="Daum C."/>
            <person name="Grigoriev I.V."/>
            <person name="Slininger P.J."/>
            <person name="Dien B.S."/>
            <person name="Jin Y.-S."/>
            <person name="Rao C.V."/>
        </authorList>
    </citation>
    <scope>NUCLEOTIDE SEQUENCE</scope>
    <source>
        <strain evidence="2">NRRL Y-64009</strain>
    </source>
</reference>
<dbReference type="GeneID" id="80883109"/>
<evidence type="ECO:0000256" key="1">
    <source>
        <dbReference type="SAM" id="MobiDB-lite"/>
    </source>
</evidence>
<dbReference type="Pfam" id="PF12855">
    <property type="entry name" value="Ecl1"/>
    <property type="match status" value="1"/>
</dbReference>
<evidence type="ECO:0000313" key="2">
    <source>
        <dbReference type="EMBL" id="KAJ8099062.1"/>
    </source>
</evidence>
<dbReference type="Proteomes" id="UP001217417">
    <property type="component" value="Unassembled WGS sequence"/>
</dbReference>
<accession>A0AAD7QSS7</accession>
<dbReference type="AlphaFoldDB" id="A0AAD7QSS7"/>
<sequence length="125" mass="13883">MTWLEDYCFVCDKVCPAGSIYCSETCKLHDHEKAKAQSHSAPVSPPLLPVHSSASESGRRSSAVQVQVEMSPPNHYFVPFYEKGNGSHDLYYGRLQTGRPQQSQSRYTSAVPHRPVAPNTLLYGV</sequence>
<gene>
    <name evidence="2" type="ORF">POJ06DRAFT_255862</name>
</gene>
<protein>
    <submittedName>
        <fullName evidence="2">Uncharacterized protein</fullName>
    </submittedName>
</protein>
<feature type="compositionally biased region" description="Low complexity" evidence="1">
    <location>
        <begin position="49"/>
        <end position="63"/>
    </location>
</feature>
<dbReference type="InterPro" id="IPR024368">
    <property type="entry name" value="Ecl1/2/3"/>
</dbReference>
<dbReference type="EMBL" id="JARPMG010000007">
    <property type="protein sequence ID" value="KAJ8099062.1"/>
    <property type="molecule type" value="Genomic_DNA"/>
</dbReference>
<keyword evidence="3" id="KW-1185">Reference proteome</keyword>
<organism evidence="2 3">
    <name type="scientific">Lipomyces tetrasporus</name>
    <dbReference type="NCBI Taxonomy" id="54092"/>
    <lineage>
        <taxon>Eukaryota</taxon>
        <taxon>Fungi</taxon>
        <taxon>Dikarya</taxon>
        <taxon>Ascomycota</taxon>
        <taxon>Saccharomycotina</taxon>
        <taxon>Lipomycetes</taxon>
        <taxon>Lipomycetales</taxon>
        <taxon>Lipomycetaceae</taxon>
        <taxon>Lipomyces</taxon>
    </lineage>
</organism>
<proteinExistence type="predicted"/>
<dbReference type="RefSeq" id="XP_056042512.1">
    <property type="nucleotide sequence ID" value="XM_056187943.1"/>
</dbReference>
<name>A0AAD7QSS7_9ASCO</name>
<evidence type="ECO:0000313" key="3">
    <source>
        <dbReference type="Proteomes" id="UP001217417"/>
    </source>
</evidence>